<reference evidence="8 9" key="1">
    <citation type="submission" date="2008-07" db="EMBL/GenBank/DDBJ databases">
        <authorList>
            <person name="El-Sayed N."/>
            <person name="Caler E."/>
            <person name="Inman J."/>
            <person name="Amedeo P."/>
            <person name="Hass B."/>
            <person name="Wortman J."/>
        </authorList>
    </citation>
    <scope>NUCLEOTIDE SEQUENCE [LARGE SCALE GENOMIC DNA]</scope>
    <source>
        <strain evidence="9">ATCC 50983 / TXsc</strain>
    </source>
</reference>
<evidence type="ECO:0000259" key="7">
    <source>
        <dbReference type="Pfam" id="PF03458"/>
    </source>
</evidence>
<keyword evidence="2" id="KW-1003">Cell membrane</keyword>
<evidence type="ECO:0000256" key="4">
    <source>
        <dbReference type="ARBA" id="ARBA00022989"/>
    </source>
</evidence>
<sequence length="272" mass="29909">MHEHFFVRRFCTRAPQRQAAALRPHTMPRYPNLTVGGLLRFCDYTGTVSFASSGALVAGAAGMDIVGCIAVGTITAIGGGTIRDVILRRQRAFWLDEHEYLWMSLVAAALTYSQYRRLRSESSREVFSTILDWTDHIGVAAFSVIGSMNAIRALGGVRLAIVPHCVIAGVMTATFGGAVRDVVTGRPVRIFHNKQSLYAVSSAVTSLTYILLSLYSTGPLAITTSDHDAHQLCSEFYDASEARTRKNLNDRGLEHHDSTEMFIFTINFDDGK</sequence>
<name>C5LU88_PERM5</name>
<dbReference type="OrthoDB" id="67004at2759"/>
<keyword evidence="3 6" id="KW-0812">Transmembrane</keyword>
<gene>
    <name evidence="8" type="ORF">Pmar_PMAR010883</name>
</gene>
<evidence type="ECO:0000256" key="6">
    <source>
        <dbReference type="SAM" id="Phobius"/>
    </source>
</evidence>
<evidence type="ECO:0000313" key="9">
    <source>
        <dbReference type="Proteomes" id="UP000007800"/>
    </source>
</evidence>
<evidence type="ECO:0000313" key="8">
    <source>
        <dbReference type="EMBL" id="EEQ99621.1"/>
    </source>
</evidence>
<keyword evidence="4 6" id="KW-1133">Transmembrane helix</keyword>
<keyword evidence="5 6" id="KW-0472">Membrane</keyword>
<dbReference type="Pfam" id="PF03458">
    <property type="entry name" value="Gly_transporter"/>
    <property type="match status" value="2"/>
</dbReference>
<keyword evidence="9" id="KW-1185">Reference proteome</keyword>
<dbReference type="GO" id="GO:0005886">
    <property type="term" value="C:plasma membrane"/>
    <property type="evidence" value="ECO:0007669"/>
    <property type="project" value="UniProtKB-SubCell"/>
</dbReference>
<dbReference type="Proteomes" id="UP000007800">
    <property type="component" value="Unassembled WGS sequence"/>
</dbReference>
<evidence type="ECO:0000256" key="5">
    <source>
        <dbReference type="ARBA" id="ARBA00023136"/>
    </source>
</evidence>
<dbReference type="GeneID" id="9051462"/>
<feature type="domain" description="Glycine transporter" evidence="7">
    <location>
        <begin position="133"/>
        <end position="212"/>
    </location>
</feature>
<feature type="transmembrane region" description="Helical" evidence="6">
    <location>
        <begin position="55"/>
        <end position="80"/>
    </location>
</feature>
<dbReference type="EMBL" id="GG685476">
    <property type="protein sequence ID" value="EEQ99621.1"/>
    <property type="molecule type" value="Genomic_DNA"/>
</dbReference>
<comment type="subcellular location">
    <subcellularLocation>
        <location evidence="1">Cell membrane</location>
        <topology evidence="1">Multi-pass membrane protein</topology>
    </subcellularLocation>
</comment>
<evidence type="ECO:0000256" key="3">
    <source>
        <dbReference type="ARBA" id="ARBA00022692"/>
    </source>
</evidence>
<feature type="transmembrane region" description="Helical" evidence="6">
    <location>
        <begin position="195"/>
        <end position="215"/>
    </location>
</feature>
<proteinExistence type="predicted"/>
<dbReference type="AlphaFoldDB" id="C5LU88"/>
<protein>
    <recommendedName>
        <fullName evidence="7">Glycine transporter domain-containing protein</fullName>
    </recommendedName>
</protein>
<dbReference type="InParanoid" id="C5LU88"/>
<accession>C5LU88</accession>
<dbReference type="InterPro" id="IPR005115">
    <property type="entry name" value="Gly_transporter"/>
</dbReference>
<organism evidence="9">
    <name type="scientific">Perkinsus marinus (strain ATCC 50983 / TXsc)</name>
    <dbReference type="NCBI Taxonomy" id="423536"/>
    <lineage>
        <taxon>Eukaryota</taxon>
        <taxon>Sar</taxon>
        <taxon>Alveolata</taxon>
        <taxon>Perkinsozoa</taxon>
        <taxon>Perkinsea</taxon>
        <taxon>Perkinsida</taxon>
        <taxon>Perkinsidae</taxon>
        <taxon>Perkinsus</taxon>
    </lineage>
</organism>
<evidence type="ECO:0000256" key="1">
    <source>
        <dbReference type="ARBA" id="ARBA00004651"/>
    </source>
</evidence>
<feature type="domain" description="Glycine transporter" evidence="7">
    <location>
        <begin position="41"/>
        <end position="112"/>
    </location>
</feature>
<feature type="transmembrane region" description="Helical" evidence="6">
    <location>
        <begin position="161"/>
        <end position="183"/>
    </location>
</feature>
<dbReference type="PANTHER" id="PTHR30506">
    <property type="entry name" value="INNER MEMBRANE PROTEIN"/>
    <property type="match status" value="1"/>
</dbReference>
<dbReference type="RefSeq" id="XP_002766904.1">
    <property type="nucleotide sequence ID" value="XM_002766858.1"/>
</dbReference>
<evidence type="ECO:0000256" key="2">
    <source>
        <dbReference type="ARBA" id="ARBA00022475"/>
    </source>
</evidence>
<dbReference type="PANTHER" id="PTHR30506:SF3">
    <property type="entry name" value="UPF0126 INNER MEMBRANE PROTEIN YADS-RELATED"/>
    <property type="match status" value="1"/>
</dbReference>
<dbReference type="OMA" id="MPKFDYQ"/>